<evidence type="ECO:0000313" key="1">
    <source>
        <dbReference type="EMBL" id="GBO22677.1"/>
    </source>
</evidence>
<keyword evidence="2" id="KW-1185">Reference proteome</keyword>
<accession>A0A4Y2VG24</accession>
<gene>
    <name evidence="1" type="ORF">AVEN_238952_1</name>
</gene>
<dbReference type="EMBL" id="BGPR01045746">
    <property type="protein sequence ID" value="GBO22677.1"/>
    <property type="molecule type" value="Genomic_DNA"/>
</dbReference>
<organism evidence="1 2">
    <name type="scientific">Araneus ventricosus</name>
    <name type="common">Orbweaver spider</name>
    <name type="synonym">Epeira ventricosa</name>
    <dbReference type="NCBI Taxonomy" id="182803"/>
    <lineage>
        <taxon>Eukaryota</taxon>
        <taxon>Metazoa</taxon>
        <taxon>Ecdysozoa</taxon>
        <taxon>Arthropoda</taxon>
        <taxon>Chelicerata</taxon>
        <taxon>Arachnida</taxon>
        <taxon>Araneae</taxon>
        <taxon>Araneomorphae</taxon>
        <taxon>Entelegynae</taxon>
        <taxon>Araneoidea</taxon>
        <taxon>Araneidae</taxon>
        <taxon>Araneus</taxon>
    </lineage>
</organism>
<dbReference type="Proteomes" id="UP000499080">
    <property type="component" value="Unassembled WGS sequence"/>
</dbReference>
<protein>
    <submittedName>
        <fullName evidence="1">Uncharacterized protein</fullName>
    </submittedName>
</protein>
<comment type="caution">
    <text evidence="1">The sequence shown here is derived from an EMBL/GenBank/DDBJ whole genome shotgun (WGS) entry which is preliminary data.</text>
</comment>
<sequence>MEAPLNPPFIVSGFAGVTKQLDDVSRSECLERGEQSPIIHLVGGRRKNSVTGRVHLLCGGVGTSFSVASIPWIECVLVTVTINDQCFVGFISALKRD</sequence>
<reference evidence="1 2" key="1">
    <citation type="journal article" date="2019" name="Sci. Rep.">
        <title>Orb-weaving spider Araneus ventricosus genome elucidates the spidroin gene catalogue.</title>
        <authorList>
            <person name="Kono N."/>
            <person name="Nakamura H."/>
            <person name="Ohtoshi R."/>
            <person name="Moran D.A.P."/>
            <person name="Shinohara A."/>
            <person name="Yoshida Y."/>
            <person name="Fujiwara M."/>
            <person name="Mori M."/>
            <person name="Tomita M."/>
            <person name="Arakawa K."/>
        </authorList>
    </citation>
    <scope>NUCLEOTIDE SEQUENCE [LARGE SCALE GENOMIC DNA]</scope>
</reference>
<proteinExistence type="predicted"/>
<evidence type="ECO:0000313" key="2">
    <source>
        <dbReference type="Proteomes" id="UP000499080"/>
    </source>
</evidence>
<dbReference type="AlphaFoldDB" id="A0A4Y2VG24"/>
<name>A0A4Y2VG24_ARAVE</name>